<keyword evidence="5" id="KW-1185">Reference proteome</keyword>
<dbReference type="AlphaFoldDB" id="A0A7W8PPR0"/>
<organism evidence="4 5">
    <name type="scientific">Paraburkholderia atlantica</name>
    <dbReference type="NCBI Taxonomy" id="2654982"/>
    <lineage>
        <taxon>Bacteria</taxon>
        <taxon>Pseudomonadati</taxon>
        <taxon>Pseudomonadota</taxon>
        <taxon>Betaproteobacteria</taxon>
        <taxon>Burkholderiales</taxon>
        <taxon>Burkholderiaceae</taxon>
        <taxon>Paraburkholderia</taxon>
    </lineage>
</organism>
<feature type="domain" description="BON" evidence="3">
    <location>
        <begin position="46"/>
        <end position="114"/>
    </location>
</feature>
<evidence type="ECO:0000256" key="1">
    <source>
        <dbReference type="SAM" id="MobiDB-lite"/>
    </source>
</evidence>
<dbReference type="InterPro" id="IPR007055">
    <property type="entry name" value="BON_dom"/>
</dbReference>
<evidence type="ECO:0000259" key="3">
    <source>
        <dbReference type="PROSITE" id="PS50914"/>
    </source>
</evidence>
<accession>A0A7W8PPR0</accession>
<comment type="caution">
    <text evidence="4">The sequence shown here is derived from an EMBL/GenBank/DDBJ whole genome shotgun (WGS) entry which is preliminary data.</text>
</comment>
<evidence type="ECO:0000313" key="5">
    <source>
        <dbReference type="Proteomes" id="UP000592780"/>
    </source>
</evidence>
<dbReference type="PROSITE" id="PS50914">
    <property type="entry name" value="BON"/>
    <property type="match status" value="1"/>
</dbReference>
<feature type="signal peptide" evidence="2">
    <location>
        <begin position="1"/>
        <end position="24"/>
    </location>
</feature>
<dbReference type="PANTHER" id="PTHR34606:SF15">
    <property type="entry name" value="BON DOMAIN-CONTAINING PROTEIN"/>
    <property type="match status" value="1"/>
</dbReference>
<dbReference type="EMBL" id="JACHDD010000001">
    <property type="protein sequence ID" value="MBB5422589.1"/>
    <property type="molecule type" value="Genomic_DNA"/>
</dbReference>
<protein>
    <submittedName>
        <fullName evidence="4">Osmotically-inducible protein OsmY</fullName>
    </submittedName>
</protein>
<reference evidence="4 5" key="1">
    <citation type="submission" date="2020-08" db="EMBL/GenBank/DDBJ databases">
        <title>Genomic Encyclopedia of Type Strains, Phase IV (KMG-V): Genome sequencing to study the core and pangenomes of soil and plant-associated prokaryotes.</title>
        <authorList>
            <person name="Whitman W."/>
        </authorList>
    </citation>
    <scope>NUCLEOTIDE SEQUENCE [LARGE SCALE GENOMIC DNA]</scope>
    <source>
        <strain evidence="4 5">JPY158</strain>
    </source>
</reference>
<feature type="chain" id="PRO_5031489668" evidence="2">
    <location>
        <begin position="25"/>
        <end position="115"/>
    </location>
</feature>
<dbReference type="Pfam" id="PF04972">
    <property type="entry name" value="BON"/>
    <property type="match status" value="1"/>
</dbReference>
<evidence type="ECO:0000256" key="2">
    <source>
        <dbReference type="SAM" id="SignalP"/>
    </source>
</evidence>
<name>A0A7W8PPR0_PARAM</name>
<dbReference type="RefSeq" id="WP_084598334.1">
    <property type="nucleotide sequence ID" value="NZ_JACHDF010000002.1"/>
</dbReference>
<dbReference type="Proteomes" id="UP000592780">
    <property type="component" value="Unassembled WGS sequence"/>
</dbReference>
<dbReference type="PANTHER" id="PTHR34606">
    <property type="entry name" value="BON DOMAIN-CONTAINING PROTEIN"/>
    <property type="match status" value="1"/>
</dbReference>
<keyword evidence="2" id="KW-0732">Signal</keyword>
<dbReference type="Gene3D" id="3.30.1340.30">
    <property type="match status" value="1"/>
</dbReference>
<evidence type="ECO:0000313" key="4">
    <source>
        <dbReference type="EMBL" id="MBB5422589.1"/>
    </source>
</evidence>
<dbReference type="GeneID" id="301100093"/>
<gene>
    <name evidence="4" type="ORF">HDG40_000730</name>
</gene>
<feature type="region of interest" description="Disordered" evidence="1">
    <location>
        <begin position="24"/>
        <end position="47"/>
    </location>
</feature>
<sequence length="115" mass="11610">MKSFSLLKALTSIIALTIASSVCAQSSNPATETTATAPSDKGSNQTNRALARKVRGALARTQGLNVSSISVRARGGAVVLTGSVPTRSQIDVAGDAAKSVPGVTSVSNKLSVVQQ</sequence>
<dbReference type="OrthoDB" id="9114821at2"/>
<proteinExistence type="predicted"/>
<dbReference type="InterPro" id="IPR051686">
    <property type="entry name" value="Lipoprotein_DolP"/>
</dbReference>